<dbReference type="Proteomes" id="UP000727407">
    <property type="component" value="Unassembled WGS sequence"/>
</dbReference>
<proteinExistence type="predicted"/>
<organism evidence="1 2">
    <name type="scientific">Clarias magur</name>
    <name type="common">Asian catfish</name>
    <name type="synonym">Macropteronotus magur</name>
    <dbReference type="NCBI Taxonomy" id="1594786"/>
    <lineage>
        <taxon>Eukaryota</taxon>
        <taxon>Metazoa</taxon>
        <taxon>Chordata</taxon>
        <taxon>Craniata</taxon>
        <taxon>Vertebrata</taxon>
        <taxon>Euteleostomi</taxon>
        <taxon>Actinopterygii</taxon>
        <taxon>Neopterygii</taxon>
        <taxon>Teleostei</taxon>
        <taxon>Ostariophysi</taxon>
        <taxon>Siluriformes</taxon>
        <taxon>Clariidae</taxon>
        <taxon>Clarias</taxon>
    </lineage>
</organism>
<keyword evidence="2" id="KW-1185">Reference proteome</keyword>
<gene>
    <name evidence="1" type="primary">strc1</name>
    <name evidence="1" type="ORF">DAT39_005862</name>
</gene>
<dbReference type="EMBL" id="QNUK01000057">
    <property type="protein sequence ID" value="KAF5904404.1"/>
    <property type="molecule type" value="Genomic_DNA"/>
</dbReference>
<protein>
    <submittedName>
        <fullName evidence="1">Stereocilin-like</fullName>
    </submittedName>
</protein>
<dbReference type="AlphaFoldDB" id="A0A8J4ULM3"/>
<name>A0A8J4ULM3_CLAMG</name>
<feature type="non-terminal residue" evidence="1">
    <location>
        <position position="1"/>
    </location>
</feature>
<reference evidence="1" key="1">
    <citation type="submission" date="2020-07" db="EMBL/GenBank/DDBJ databases">
        <title>Clarias magur genome sequencing, assembly and annotation.</title>
        <authorList>
            <person name="Kushwaha B."/>
            <person name="Kumar R."/>
            <person name="Das P."/>
            <person name="Joshi C.G."/>
            <person name="Kumar D."/>
            <person name="Nagpure N.S."/>
            <person name="Pandey M."/>
            <person name="Agarwal S."/>
            <person name="Srivastava S."/>
            <person name="Singh M."/>
            <person name="Sahoo L."/>
            <person name="Jayasankar P."/>
            <person name="Meher P.K."/>
            <person name="Koringa P.G."/>
            <person name="Iquebal M.A."/>
            <person name="Das S.P."/>
            <person name="Bit A."/>
            <person name="Patnaik S."/>
            <person name="Patel N."/>
            <person name="Shah T.M."/>
            <person name="Hinsu A."/>
            <person name="Jena J.K."/>
        </authorList>
    </citation>
    <scope>NUCLEOTIDE SEQUENCE</scope>
    <source>
        <strain evidence="1">CIFAMagur01</strain>
        <tissue evidence="1">Testis</tissue>
    </source>
</reference>
<evidence type="ECO:0000313" key="2">
    <source>
        <dbReference type="Proteomes" id="UP000727407"/>
    </source>
</evidence>
<comment type="caution">
    <text evidence="1">The sequence shown here is derived from an EMBL/GenBank/DDBJ whole genome shotgun (WGS) entry which is preliminary data.</text>
</comment>
<feature type="non-terminal residue" evidence="1">
    <location>
        <position position="84"/>
    </location>
</feature>
<sequence>PVQSWNTTTLIQVDRFLFFLPHEIIQLIPPALMSQERIERLFISQQRWEGGDVGSLCKLHHRDPLLSTKQFVLQYFLGLLKPGR</sequence>
<evidence type="ECO:0000313" key="1">
    <source>
        <dbReference type="EMBL" id="KAF5904404.1"/>
    </source>
</evidence>
<accession>A0A8J4ULM3</accession>